<evidence type="ECO:0000256" key="5">
    <source>
        <dbReference type="ARBA" id="ARBA00047686"/>
    </source>
</evidence>
<accession>A0A9D2T541</accession>
<dbReference type="InterPro" id="IPR029054">
    <property type="entry name" value="dUTPase-like"/>
</dbReference>
<proteinExistence type="inferred from homology"/>
<dbReference type="CDD" id="cd07557">
    <property type="entry name" value="trimeric_dUTPase"/>
    <property type="match status" value="1"/>
</dbReference>
<dbReference type="Gene3D" id="2.70.40.10">
    <property type="match status" value="1"/>
</dbReference>
<organism evidence="7 8">
    <name type="scientific">Candidatus Lachnoclostridium pullistercoris</name>
    <dbReference type="NCBI Taxonomy" id="2838632"/>
    <lineage>
        <taxon>Bacteria</taxon>
        <taxon>Bacillati</taxon>
        <taxon>Bacillota</taxon>
        <taxon>Clostridia</taxon>
        <taxon>Lachnospirales</taxon>
        <taxon>Lachnospiraceae</taxon>
    </lineage>
</organism>
<gene>
    <name evidence="7" type="ORF">IAA04_02175</name>
</gene>
<evidence type="ECO:0000259" key="6">
    <source>
        <dbReference type="Pfam" id="PF00692"/>
    </source>
</evidence>
<evidence type="ECO:0000313" key="7">
    <source>
        <dbReference type="EMBL" id="HJC46842.1"/>
    </source>
</evidence>
<comment type="caution">
    <text evidence="7">The sequence shown here is derived from an EMBL/GenBank/DDBJ whole genome shotgun (WGS) entry which is preliminary data.</text>
</comment>
<dbReference type="EC" id="3.6.1.23" evidence="2"/>
<evidence type="ECO:0000313" key="8">
    <source>
        <dbReference type="Proteomes" id="UP000823883"/>
    </source>
</evidence>
<dbReference type="Pfam" id="PF00692">
    <property type="entry name" value="dUTPase"/>
    <property type="match status" value="1"/>
</dbReference>
<dbReference type="GO" id="GO:0004170">
    <property type="term" value="F:dUTP diphosphatase activity"/>
    <property type="evidence" value="ECO:0007669"/>
    <property type="project" value="UniProtKB-EC"/>
</dbReference>
<evidence type="ECO:0000256" key="3">
    <source>
        <dbReference type="ARBA" id="ARBA00022801"/>
    </source>
</evidence>
<dbReference type="GO" id="GO:0046081">
    <property type="term" value="P:dUTP catabolic process"/>
    <property type="evidence" value="ECO:0007669"/>
    <property type="project" value="InterPro"/>
</dbReference>
<evidence type="ECO:0000256" key="1">
    <source>
        <dbReference type="ARBA" id="ARBA00006581"/>
    </source>
</evidence>
<evidence type="ECO:0000256" key="4">
    <source>
        <dbReference type="ARBA" id="ARBA00023080"/>
    </source>
</evidence>
<comment type="catalytic activity">
    <reaction evidence="5">
        <text>dUTP + H2O = dUMP + diphosphate + H(+)</text>
        <dbReference type="Rhea" id="RHEA:10248"/>
        <dbReference type="ChEBI" id="CHEBI:15377"/>
        <dbReference type="ChEBI" id="CHEBI:15378"/>
        <dbReference type="ChEBI" id="CHEBI:33019"/>
        <dbReference type="ChEBI" id="CHEBI:61555"/>
        <dbReference type="ChEBI" id="CHEBI:246422"/>
        <dbReference type="EC" id="3.6.1.23"/>
    </reaction>
</comment>
<reference evidence="7" key="1">
    <citation type="journal article" date="2021" name="PeerJ">
        <title>Extensive microbial diversity within the chicken gut microbiome revealed by metagenomics and culture.</title>
        <authorList>
            <person name="Gilroy R."/>
            <person name="Ravi A."/>
            <person name="Getino M."/>
            <person name="Pursley I."/>
            <person name="Horton D.L."/>
            <person name="Alikhan N.F."/>
            <person name="Baker D."/>
            <person name="Gharbi K."/>
            <person name="Hall N."/>
            <person name="Watson M."/>
            <person name="Adriaenssens E.M."/>
            <person name="Foster-Nyarko E."/>
            <person name="Jarju S."/>
            <person name="Secka A."/>
            <person name="Antonio M."/>
            <person name="Oren A."/>
            <person name="Chaudhuri R.R."/>
            <person name="La Ragione R."/>
            <person name="Hildebrand F."/>
            <person name="Pallen M.J."/>
        </authorList>
    </citation>
    <scope>NUCLEOTIDE SEQUENCE</scope>
    <source>
        <strain evidence="7">CHK183-5548</strain>
    </source>
</reference>
<dbReference type="SUPFAM" id="SSF51283">
    <property type="entry name" value="dUTPase-like"/>
    <property type="match status" value="1"/>
</dbReference>
<dbReference type="InterPro" id="IPR033704">
    <property type="entry name" value="dUTPase_trimeric"/>
</dbReference>
<dbReference type="GO" id="GO:0000287">
    <property type="term" value="F:magnesium ion binding"/>
    <property type="evidence" value="ECO:0007669"/>
    <property type="project" value="InterPro"/>
</dbReference>
<evidence type="ECO:0000256" key="2">
    <source>
        <dbReference type="ARBA" id="ARBA00012379"/>
    </source>
</evidence>
<protein>
    <recommendedName>
        <fullName evidence="2">dUTP diphosphatase</fullName>
        <ecNumber evidence="2">3.6.1.23</ecNumber>
    </recommendedName>
</protein>
<dbReference type="Proteomes" id="UP000823883">
    <property type="component" value="Unassembled WGS sequence"/>
</dbReference>
<dbReference type="AlphaFoldDB" id="A0A9D2T541"/>
<dbReference type="PANTHER" id="PTHR11241">
    <property type="entry name" value="DEOXYURIDINE 5'-TRIPHOSPHATE NUCLEOTIDOHYDROLASE"/>
    <property type="match status" value="1"/>
</dbReference>
<comment type="similarity">
    <text evidence="1">Belongs to the dUTPase family.</text>
</comment>
<name>A0A9D2T541_9FIRM</name>
<dbReference type="InterPro" id="IPR008181">
    <property type="entry name" value="dUTPase"/>
</dbReference>
<dbReference type="GO" id="GO:0006226">
    <property type="term" value="P:dUMP biosynthetic process"/>
    <property type="evidence" value="ECO:0007669"/>
    <property type="project" value="InterPro"/>
</dbReference>
<dbReference type="EMBL" id="DWWL01000010">
    <property type="protein sequence ID" value="HJC46842.1"/>
    <property type="molecule type" value="Genomic_DNA"/>
</dbReference>
<keyword evidence="4" id="KW-0546">Nucleotide metabolism</keyword>
<sequence length="143" mass="16191">MNIRIKYFSDKIEKLRYVDGKSDWIDLRAAEEVSLKKGESALIPLGVAMELPKGYEAHVVPRSSTFKNFGLIQTNSMGVIDETYCGDNDQWFFSAYALRDTVIHVNDRICQFRIMEHQPAVTFEETDVLGNEDRGGHGSTGKN</sequence>
<dbReference type="PANTHER" id="PTHR11241:SF0">
    <property type="entry name" value="DEOXYURIDINE 5'-TRIPHOSPHATE NUCLEOTIDOHYDROLASE"/>
    <property type="match status" value="1"/>
</dbReference>
<reference evidence="7" key="2">
    <citation type="submission" date="2021-04" db="EMBL/GenBank/DDBJ databases">
        <authorList>
            <person name="Gilroy R."/>
        </authorList>
    </citation>
    <scope>NUCLEOTIDE SEQUENCE</scope>
    <source>
        <strain evidence="7">CHK183-5548</strain>
    </source>
</reference>
<keyword evidence="3" id="KW-0378">Hydrolase</keyword>
<feature type="domain" description="dUTPase-like" evidence="6">
    <location>
        <begin position="26"/>
        <end position="139"/>
    </location>
</feature>
<dbReference type="InterPro" id="IPR036157">
    <property type="entry name" value="dUTPase-like_sf"/>
</dbReference>